<name>A0A9W6YNQ0_AMBMO</name>
<protein>
    <submittedName>
        <fullName evidence="2">Unnamed protein product</fullName>
    </submittedName>
</protein>
<gene>
    <name evidence="2" type="ORF">Amon01_000160700</name>
</gene>
<dbReference type="OrthoDB" id="4083086at2759"/>
<evidence type="ECO:0000256" key="1">
    <source>
        <dbReference type="SAM" id="MobiDB-lite"/>
    </source>
</evidence>
<proteinExistence type="predicted"/>
<comment type="caution">
    <text evidence="2">The sequence shown here is derived from an EMBL/GenBank/DDBJ whole genome shotgun (WGS) entry which is preliminary data.</text>
</comment>
<evidence type="ECO:0000313" key="2">
    <source>
        <dbReference type="EMBL" id="GMG20940.1"/>
    </source>
</evidence>
<feature type="region of interest" description="Disordered" evidence="1">
    <location>
        <begin position="1"/>
        <end position="51"/>
    </location>
</feature>
<sequence length="258" mass="30298">MAKPDIDDYERRPNPKGWVQPKAPYNPFDPSDQRPAEGYPSEFNSPSKLKQNTGFVAQDATDFEKIRIDMKKLKYHPRPPSELYPGRYKVLRKINVQTPFKRGANITAKGTMWGVVIFGVFFYKWNDHENIFAPFRRIQLKVKELAFGELNIDDYNDLYNYKKDLPIPQKPLPSIMYEKNVEEHLVGEDTKNDEFIKDRFGNKHVVQAEHVKQKEEEGMLKAMDIAERELQIKKLKEELSSTTQINSSKESKPFWKVW</sequence>
<feature type="compositionally biased region" description="Polar residues" evidence="1">
    <location>
        <begin position="42"/>
        <end position="51"/>
    </location>
</feature>
<evidence type="ECO:0000313" key="3">
    <source>
        <dbReference type="Proteomes" id="UP001165063"/>
    </source>
</evidence>
<accession>A0A9W6YNQ0</accession>
<dbReference type="Proteomes" id="UP001165063">
    <property type="component" value="Unassembled WGS sequence"/>
</dbReference>
<dbReference type="EMBL" id="BSXU01000513">
    <property type="protein sequence ID" value="GMG20940.1"/>
    <property type="molecule type" value="Genomic_DNA"/>
</dbReference>
<keyword evidence="3" id="KW-1185">Reference proteome</keyword>
<reference evidence="2" key="1">
    <citation type="submission" date="2023-04" db="EMBL/GenBank/DDBJ databases">
        <title>Ambrosiozyma monospora NBRC 1965.</title>
        <authorList>
            <person name="Ichikawa N."/>
            <person name="Sato H."/>
            <person name="Tonouchi N."/>
        </authorList>
    </citation>
    <scope>NUCLEOTIDE SEQUENCE</scope>
    <source>
        <strain evidence="2">NBRC 1965</strain>
    </source>
</reference>
<organism evidence="2 3">
    <name type="scientific">Ambrosiozyma monospora</name>
    <name type="common">Yeast</name>
    <name type="synonym">Endomycopsis monosporus</name>
    <dbReference type="NCBI Taxonomy" id="43982"/>
    <lineage>
        <taxon>Eukaryota</taxon>
        <taxon>Fungi</taxon>
        <taxon>Dikarya</taxon>
        <taxon>Ascomycota</taxon>
        <taxon>Saccharomycotina</taxon>
        <taxon>Pichiomycetes</taxon>
        <taxon>Pichiales</taxon>
        <taxon>Pichiaceae</taxon>
        <taxon>Ambrosiozyma</taxon>
    </lineage>
</organism>
<feature type="compositionally biased region" description="Basic and acidic residues" evidence="1">
    <location>
        <begin position="1"/>
        <end position="13"/>
    </location>
</feature>
<dbReference type="AlphaFoldDB" id="A0A9W6YNQ0"/>